<evidence type="ECO:0000313" key="6">
    <source>
        <dbReference type="EMBL" id="MBB3666639.1"/>
    </source>
</evidence>
<dbReference type="Pfam" id="PF00072">
    <property type="entry name" value="Response_reg"/>
    <property type="match status" value="1"/>
</dbReference>
<dbReference type="InterPro" id="IPR011006">
    <property type="entry name" value="CheY-like_superfamily"/>
</dbReference>
<evidence type="ECO:0000256" key="2">
    <source>
        <dbReference type="PROSITE-ProRule" id="PRU00169"/>
    </source>
</evidence>
<proteinExistence type="predicted"/>
<feature type="modified residue" description="4-aspartylphosphate" evidence="2">
    <location>
        <position position="58"/>
    </location>
</feature>
<dbReference type="PROSITE" id="PS50110">
    <property type="entry name" value="RESPONSE_REGULATORY"/>
    <property type="match status" value="1"/>
</dbReference>
<dbReference type="GO" id="GO:0003677">
    <property type="term" value="F:DNA binding"/>
    <property type="evidence" value="ECO:0007669"/>
    <property type="project" value="UniProtKB-KW"/>
</dbReference>
<dbReference type="InterPro" id="IPR000792">
    <property type="entry name" value="Tscrpt_reg_LuxR_C"/>
</dbReference>
<keyword evidence="1" id="KW-0238">DNA-binding</keyword>
<organism evidence="6 7">
    <name type="scientific">Garicola koreensis</name>
    <dbReference type="NCBI Taxonomy" id="1262554"/>
    <lineage>
        <taxon>Bacteria</taxon>
        <taxon>Bacillati</taxon>
        <taxon>Actinomycetota</taxon>
        <taxon>Actinomycetes</taxon>
        <taxon>Micrococcales</taxon>
        <taxon>Micrococcaceae</taxon>
        <taxon>Garicola</taxon>
    </lineage>
</organism>
<gene>
    <name evidence="6" type="ORF">FHX47_000232</name>
</gene>
<reference evidence="6 7" key="1">
    <citation type="submission" date="2020-08" db="EMBL/GenBank/DDBJ databases">
        <title>Sequencing the genomes of 1000 actinobacteria strains.</title>
        <authorList>
            <person name="Klenk H.-P."/>
        </authorList>
    </citation>
    <scope>NUCLEOTIDE SEQUENCE [LARGE SCALE GENOMIC DNA]</scope>
    <source>
        <strain evidence="6 7">DSM 28238</strain>
    </source>
</reference>
<dbReference type="Gene3D" id="3.40.50.2300">
    <property type="match status" value="1"/>
</dbReference>
<dbReference type="SUPFAM" id="SSF46894">
    <property type="entry name" value="C-terminal effector domain of the bipartite response regulators"/>
    <property type="match status" value="1"/>
</dbReference>
<sequence length="205" mass="21628">MSSPMIRLLLADDQDLVRGGLSALLNLEPDIEVVAEVGRGDQLVQAAREHTPDVALVDIEMPGMDGIEAVRQITAAGLSARCLIVTTFGRPGYLRRAMDAGAAGFVVKDTPSDQLAQMVRRVAAGDRVVDPTLAADSLAGGINPLTEREQQVLRAAAEGGSIRAIAARLHLSQGTVRNHLSAAIGKTGAENRHDAARQAMHSGWL</sequence>
<keyword evidence="2" id="KW-0597">Phosphoprotein</keyword>
<dbReference type="PROSITE" id="PS50043">
    <property type="entry name" value="HTH_LUXR_2"/>
    <property type="match status" value="1"/>
</dbReference>
<dbReference type="PANTHER" id="PTHR43214:SF42">
    <property type="entry name" value="TRANSCRIPTIONAL REGULATORY PROTEIN DESR"/>
    <property type="match status" value="1"/>
</dbReference>
<accession>A0A7W5TTN1</accession>
<feature type="domain" description="HTH luxR-type" evidence="4">
    <location>
        <begin position="138"/>
        <end position="203"/>
    </location>
</feature>
<evidence type="ECO:0000256" key="3">
    <source>
        <dbReference type="SAM" id="MobiDB-lite"/>
    </source>
</evidence>
<feature type="domain" description="Response regulatory" evidence="5">
    <location>
        <begin position="7"/>
        <end position="123"/>
    </location>
</feature>
<dbReference type="SMART" id="SM00448">
    <property type="entry name" value="REC"/>
    <property type="match status" value="1"/>
</dbReference>
<dbReference type="SMART" id="SM00421">
    <property type="entry name" value="HTH_LUXR"/>
    <property type="match status" value="1"/>
</dbReference>
<evidence type="ECO:0000256" key="1">
    <source>
        <dbReference type="ARBA" id="ARBA00023125"/>
    </source>
</evidence>
<dbReference type="AlphaFoldDB" id="A0A7W5TTN1"/>
<dbReference type="GO" id="GO:0000160">
    <property type="term" value="P:phosphorelay signal transduction system"/>
    <property type="evidence" value="ECO:0007669"/>
    <property type="project" value="InterPro"/>
</dbReference>
<evidence type="ECO:0000259" key="5">
    <source>
        <dbReference type="PROSITE" id="PS50110"/>
    </source>
</evidence>
<dbReference type="InterPro" id="IPR016032">
    <property type="entry name" value="Sig_transdc_resp-reg_C-effctor"/>
</dbReference>
<comment type="caution">
    <text evidence="6">The sequence shown here is derived from an EMBL/GenBank/DDBJ whole genome shotgun (WGS) entry which is preliminary data.</text>
</comment>
<keyword evidence="7" id="KW-1185">Reference proteome</keyword>
<dbReference type="PRINTS" id="PR00038">
    <property type="entry name" value="HTHLUXR"/>
</dbReference>
<evidence type="ECO:0000313" key="7">
    <source>
        <dbReference type="Proteomes" id="UP000547528"/>
    </source>
</evidence>
<dbReference type="CDD" id="cd19930">
    <property type="entry name" value="REC_DesR-like"/>
    <property type="match status" value="1"/>
</dbReference>
<dbReference type="InterPro" id="IPR039420">
    <property type="entry name" value="WalR-like"/>
</dbReference>
<dbReference type="Proteomes" id="UP000547528">
    <property type="component" value="Unassembled WGS sequence"/>
</dbReference>
<name>A0A7W5TTN1_9MICC</name>
<dbReference type="Pfam" id="PF00196">
    <property type="entry name" value="GerE"/>
    <property type="match status" value="1"/>
</dbReference>
<dbReference type="GO" id="GO:0006355">
    <property type="term" value="P:regulation of DNA-templated transcription"/>
    <property type="evidence" value="ECO:0007669"/>
    <property type="project" value="InterPro"/>
</dbReference>
<evidence type="ECO:0000259" key="4">
    <source>
        <dbReference type="PROSITE" id="PS50043"/>
    </source>
</evidence>
<dbReference type="CDD" id="cd06170">
    <property type="entry name" value="LuxR_C_like"/>
    <property type="match status" value="1"/>
</dbReference>
<dbReference type="SUPFAM" id="SSF52172">
    <property type="entry name" value="CheY-like"/>
    <property type="match status" value="1"/>
</dbReference>
<dbReference type="PANTHER" id="PTHR43214">
    <property type="entry name" value="TWO-COMPONENT RESPONSE REGULATOR"/>
    <property type="match status" value="1"/>
</dbReference>
<protein>
    <submittedName>
        <fullName evidence="6">Two-component system response regulator DesR</fullName>
    </submittedName>
</protein>
<dbReference type="InterPro" id="IPR001789">
    <property type="entry name" value="Sig_transdc_resp-reg_receiver"/>
</dbReference>
<feature type="region of interest" description="Disordered" evidence="3">
    <location>
        <begin position="185"/>
        <end position="205"/>
    </location>
</feature>
<dbReference type="EMBL" id="JACIBT010000001">
    <property type="protein sequence ID" value="MBB3666639.1"/>
    <property type="molecule type" value="Genomic_DNA"/>
</dbReference>